<dbReference type="GO" id="GO:0045087">
    <property type="term" value="P:innate immune response"/>
    <property type="evidence" value="ECO:0007669"/>
    <property type="project" value="UniProtKB-KW"/>
</dbReference>
<evidence type="ECO:0000256" key="13">
    <source>
        <dbReference type="SAM" id="SignalP"/>
    </source>
</evidence>
<proteinExistence type="predicted"/>
<dbReference type="CTD" id="8832"/>
<dbReference type="CDD" id="cd16842">
    <property type="entry name" value="Ig_SLAM-like_N"/>
    <property type="match status" value="1"/>
</dbReference>
<evidence type="ECO:0000256" key="5">
    <source>
        <dbReference type="ARBA" id="ARBA00022859"/>
    </source>
</evidence>
<evidence type="ECO:0000256" key="3">
    <source>
        <dbReference type="ARBA" id="ARBA00022692"/>
    </source>
</evidence>
<dbReference type="PANTHER" id="PTHR12080">
    <property type="entry name" value="SIGNALING LYMPHOCYTIC ACTIVATION MOLECULE"/>
    <property type="match status" value="1"/>
</dbReference>
<dbReference type="GO" id="GO:0042110">
    <property type="term" value="P:T cell activation"/>
    <property type="evidence" value="ECO:0007669"/>
    <property type="project" value="TreeGrafter"/>
</dbReference>
<evidence type="ECO:0000256" key="12">
    <source>
        <dbReference type="SAM" id="MobiDB-lite"/>
    </source>
</evidence>
<accession>A0A6P6D665</accession>
<keyword evidence="3" id="KW-0812">Transmembrane</keyword>
<dbReference type="RefSeq" id="XP_023555589.1">
    <property type="nucleotide sequence ID" value="XM_023699821.1"/>
</dbReference>
<evidence type="ECO:0000256" key="11">
    <source>
        <dbReference type="ARBA" id="ARBA00023319"/>
    </source>
</evidence>
<evidence type="ECO:0000256" key="6">
    <source>
        <dbReference type="ARBA" id="ARBA00022989"/>
    </source>
</evidence>
<feature type="signal peptide" evidence="13">
    <location>
        <begin position="1"/>
        <end position="23"/>
    </location>
</feature>
<sequence>MTHHQLWILLLCLQTWVVAVGSAADSEMNGTLGESVTFPLNIQNSKQVKTIAWTSESSVAVITPGGSGREAHIIVTHNNYNDRLKVINENYNLVISNLRMEDAGRYRADITTTAATTTKFYHLHVYRRLGKPKITKSIILFVNGTCNVTLTCSADKDERNVTYRWSSLETEGNVLQLIQTPENQELNYTCTARNPVSHSSNSISSQHLCAVPDVSSESTIYTSVKVSRDTQPEESKIYDEISQPKVSPAKKESVQTIYSIVQSSQEMKKTNALDSEPPKTSGYEAVI</sequence>
<dbReference type="PROSITE" id="PS50835">
    <property type="entry name" value="IG_LIKE"/>
    <property type="match status" value="1"/>
</dbReference>
<keyword evidence="9" id="KW-1015">Disulfide bond</keyword>
<evidence type="ECO:0000313" key="16">
    <source>
        <dbReference type="RefSeq" id="XP_023555589.1"/>
    </source>
</evidence>
<evidence type="ECO:0000256" key="2">
    <source>
        <dbReference type="ARBA" id="ARBA00022588"/>
    </source>
</evidence>
<keyword evidence="4 13" id="KW-0732">Signal</keyword>
<dbReference type="InterPro" id="IPR003599">
    <property type="entry name" value="Ig_sub"/>
</dbReference>
<dbReference type="GO" id="GO:0071639">
    <property type="term" value="P:positive regulation of monocyte chemotactic protein-1 production"/>
    <property type="evidence" value="ECO:0007669"/>
    <property type="project" value="TreeGrafter"/>
</dbReference>
<dbReference type="Proteomes" id="UP000515203">
    <property type="component" value="Unplaced"/>
</dbReference>
<evidence type="ECO:0000256" key="8">
    <source>
        <dbReference type="ARBA" id="ARBA00023136"/>
    </source>
</evidence>
<dbReference type="GeneID" id="101590381"/>
<protein>
    <submittedName>
        <fullName evidence="16">SLAM family member 5 isoform X2</fullName>
    </submittedName>
</protein>
<keyword evidence="11" id="KW-0393">Immunoglobulin domain</keyword>
<evidence type="ECO:0000259" key="14">
    <source>
        <dbReference type="PROSITE" id="PS50835"/>
    </source>
</evidence>
<feature type="domain" description="Ig-like" evidence="14">
    <location>
        <begin position="132"/>
        <end position="204"/>
    </location>
</feature>
<dbReference type="GO" id="GO:0002250">
    <property type="term" value="P:adaptive immune response"/>
    <property type="evidence" value="ECO:0007669"/>
    <property type="project" value="UniProtKB-KW"/>
</dbReference>
<keyword evidence="6" id="KW-1133">Transmembrane helix</keyword>
<dbReference type="InterPro" id="IPR015631">
    <property type="entry name" value="CD2/SLAM_rcpt"/>
</dbReference>
<dbReference type="PANTHER" id="PTHR12080:SF103">
    <property type="entry name" value="SLAM FAMILY MEMBER 5"/>
    <property type="match status" value="1"/>
</dbReference>
<evidence type="ECO:0000256" key="9">
    <source>
        <dbReference type="ARBA" id="ARBA00023157"/>
    </source>
</evidence>
<feature type="chain" id="PRO_5028370822" evidence="13">
    <location>
        <begin position="24"/>
        <end position="287"/>
    </location>
</feature>
<dbReference type="AlphaFoldDB" id="A0A6P6D665"/>
<dbReference type="GO" id="GO:0043030">
    <property type="term" value="P:regulation of macrophage activation"/>
    <property type="evidence" value="ECO:0007669"/>
    <property type="project" value="TreeGrafter"/>
</dbReference>
<evidence type="ECO:0000256" key="4">
    <source>
        <dbReference type="ARBA" id="ARBA00022729"/>
    </source>
</evidence>
<feature type="region of interest" description="Disordered" evidence="12">
    <location>
        <begin position="264"/>
        <end position="287"/>
    </location>
</feature>
<keyword evidence="8" id="KW-0472">Membrane</keyword>
<dbReference type="GO" id="GO:0032760">
    <property type="term" value="P:positive regulation of tumor necrosis factor production"/>
    <property type="evidence" value="ECO:0007669"/>
    <property type="project" value="TreeGrafter"/>
</dbReference>
<name>A0A6P6D665_OCTDE</name>
<evidence type="ECO:0000256" key="1">
    <source>
        <dbReference type="ARBA" id="ARBA00004479"/>
    </source>
</evidence>
<evidence type="ECO:0000313" key="15">
    <source>
        <dbReference type="Proteomes" id="UP000515203"/>
    </source>
</evidence>
<keyword evidence="10" id="KW-0325">Glycoprotein</keyword>
<evidence type="ECO:0000256" key="7">
    <source>
        <dbReference type="ARBA" id="ARBA00023130"/>
    </source>
</evidence>
<keyword evidence="2" id="KW-0399">Innate immunity</keyword>
<dbReference type="GO" id="GO:0009897">
    <property type="term" value="C:external side of plasma membrane"/>
    <property type="evidence" value="ECO:0007669"/>
    <property type="project" value="TreeGrafter"/>
</dbReference>
<organism evidence="15 16">
    <name type="scientific">Octodon degus</name>
    <name type="common">Degu</name>
    <name type="synonym">Sciurus degus</name>
    <dbReference type="NCBI Taxonomy" id="10160"/>
    <lineage>
        <taxon>Eukaryota</taxon>
        <taxon>Metazoa</taxon>
        <taxon>Chordata</taxon>
        <taxon>Craniata</taxon>
        <taxon>Vertebrata</taxon>
        <taxon>Euteleostomi</taxon>
        <taxon>Mammalia</taxon>
        <taxon>Eutheria</taxon>
        <taxon>Euarchontoglires</taxon>
        <taxon>Glires</taxon>
        <taxon>Rodentia</taxon>
        <taxon>Hystricomorpha</taxon>
        <taxon>Octodontidae</taxon>
        <taxon>Octodon</taxon>
    </lineage>
</organism>
<reference evidence="16" key="1">
    <citation type="submission" date="2025-08" db="UniProtKB">
        <authorList>
            <consortium name="RefSeq"/>
        </authorList>
    </citation>
    <scope>IDENTIFICATION</scope>
</reference>
<dbReference type="Gene3D" id="2.60.40.10">
    <property type="entry name" value="Immunoglobulins"/>
    <property type="match status" value="2"/>
</dbReference>
<comment type="subcellular location">
    <subcellularLocation>
        <location evidence="1">Membrane</location>
        <topology evidence="1">Single-pass type I membrane protein</topology>
    </subcellularLocation>
</comment>
<dbReference type="FunFam" id="2.60.40.10:FF:000820">
    <property type="entry name" value="SLAM family member 7"/>
    <property type="match status" value="1"/>
</dbReference>
<keyword evidence="15" id="KW-1185">Reference proteome</keyword>
<keyword evidence="7" id="KW-1064">Adaptive immunity</keyword>
<dbReference type="FunFam" id="2.60.40.10:FF:000470">
    <property type="entry name" value="SLAM family member 7"/>
    <property type="match status" value="1"/>
</dbReference>
<dbReference type="SMART" id="SM00409">
    <property type="entry name" value="IG"/>
    <property type="match status" value="2"/>
</dbReference>
<dbReference type="InterPro" id="IPR013783">
    <property type="entry name" value="Ig-like_fold"/>
</dbReference>
<dbReference type="InterPro" id="IPR007110">
    <property type="entry name" value="Ig-like_dom"/>
</dbReference>
<gene>
    <name evidence="16" type="primary">Cd84</name>
</gene>
<dbReference type="SUPFAM" id="SSF48726">
    <property type="entry name" value="Immunoglobulin"/>
    <property type="match status" value="2"/>
</dbReference>
<dbReference type="InterPro" id="IPR036179">
    <property type="entry name" value="Ig-like_dom_sf"/>
</dbReference>
<dbReference type="GO" id="GO:0032715">
    <property type="term" value="P:negative regulation of interleukin-6 production"/>
    <property type="evidence" value="ECO:0007669"/>
    <property type="project" value="TreeGrafter"/>
</dbReference>
<keyword evidence="5" id="KW-0391">Immunity</keyword>
<evidence type="ECO:0000256" key="10">
    <source>
        <dbReference type="ARBA" id="ARBA00023180"/>
    </source>
</evidence>